<dbReference type="Proteomes" id="UP000016922">
    <property type="component" value="Unassembled WGS sequence"/>
</dbReference>
<keyword evidence="4" id="KW-0378">Hydrolase</keyword>
<sequence>MELQRRSNVKPFNFSPSKFWEGNDGLWSTFLLRVGTPAQTFRVLISTMNQEIWVPLVGSCELSEPKNCADLRGIQPFQNAASPGFQTNKSSTWNFINLYGLAFEEVWQGYSENGMYGFDTVGLQIQNSGGVTRDHQIVAGIVTKDFLHGIFSLGPKPTNFSDFNDSQPSYLWSLKNQSLIPSLSYAYSAGAFYANRSLGTLTLGGYDASQMKEKELDWMFHVDSSSNLEVGLQVIVASDTFEGKQTSLLLNGITAYIDSTYPKIWLPLDACEAFEKAFGLNYDPTSFRYLINTTTHARLQSLNPTITFKIGNSTFGGLTRNIVFPYAAFDLQASYPIFENDTRYFPIRRADNSSHYTIGRVFLQEAYLVVVYGRRRFAMHQRSFGGNDEQNLVQISDPDSRLSSSRLGSGPIAGVVVGVILTFALLGWLYLRHRKWRQLKKILGRKPGAIEIVDDADAVEHNQTSTMELPNNAYFEAGGRVTAHEVDVRQSILVESGGREIEAELAVIGYR</sequence>
<evidence type="ECO:0000256" key="1">
    <source>
        <dbReference type="ARBA" id="ARBA00007447"/>
    </source>
</evidence>
<dbReference type="AlphaFoldDB" id="S3CEA9"/>
<dbReference type="InterPro" id="IPR021109">
    <property type="entry name" value="Peptidase_aspartic_dom_sf"/>
</dbReference>
<dbReference type="PROSITE" id="PS51767">
    <property type="entry name" value="PEPTIDASE_A1"/>
    <property type="match status" value="1"/>
</dbReference>
<keyword evidence="2" id="KW-0472">Membrane</keyword>
<dbReference type="Gene3D" id="2.40.70.10">
    <property type="entry name" value="Acid Proteases"/>
    <property type="match status" value="2"/>
</dbReference>
<feature type="transmembrane region" description="Helical" evidence="2">
    <location>
        <begin position="412"/>
        <end position="431"/>
    </location>
</feature>
<dbReference type="GO" id="GO:0006508">
    <property type="term" value="P:proteolysis"/>
    <property type="evidence" value="ECO:0007669"/>
    <property type="project" value="UniProtKB-KW"/>
</dbReference>
<evidence type="ECO:0000259" key="3">
    <source>
        <dbReference type="PROSITE" id="PS51767"/>
    </source>
</evidence>
<dbReference type="OMA" id="KGERHEP"/>
<keyword evidence="2" id="KW-1133">Transmembrane helix</keyword>
<dbReference type="EMBL" id="KE145372">
    <property type="protein sequence ID" value="EPE24792.1"/>
    <property type="molecule type" value="Genomic_DNA"/>
</dbReference>
<dbReference type="Pfam" id="PF00026">
    <property type="entry name" value="Asp"/>
    <property type="match status" value="1"/>
</dbReference>
<dbReference type="InterPro" id="IPR034164">
    <property type="entry name" value="Pepsin-like_dom"/>
</dbReference>
<dbReference type="OrthoDB" id="4074350at2759"/>
<protein>
    <submittedName>
        <fullName evidence="4">Acid protease</fullName>
    </submittedName>
</protein>
<dbReference type="GeneID" id="19470414"/>
<keyword evidence="5" id="KW-1185">Reference proteome</keyword>
<dbReference type="eggNOG" id="ENOG502RV5I">
    <property type="taxonomic scope" value="Eukaryota"/>
</dbReference>
<feature type="domain" description="Peptidase A1" evidence="3">
    <location>
        <begin position="28"/>
        <end position="380"/>
    </location>
</feature>
<dbReference type="HOGENOM" id="CLU_009988_3_1_1"/>
<evidence type="ECO:0000313" key="5">
    <source>
        <dbReference type="Proteomes" id="UP000016922"/>
    </source>
</evidence>
<dbReference type="PANTHER" id="PTHR47966">
    <property type="entry name" value="BETA-SITE APP-CLEAVING ENZYME, ISOFORM A-RELATED"/>
    <property type="match status" value="1"/>
</dbReference>
<name>S3CEA9_GLAL2</name>
<proteinExistence type="inferred from homology"/>
<dbReference type="PRINTS" id="PR00792">
    <property type="entry name" value="PEPSIN"/>
</dbReference>
<keyword evidence="2" id="KW-0812">Transmembrane</keyword>
<dbReference type="CDD" id="cd05471">
    <property type="entry name" value="pepsin_like"/>
    <property type="match status" value="1"/>
</dbReference>
<organism evidence="4 5">
    <name type="scientific">Glarea lozoyensis (strain ATCC 20868 / MF5171)</name>
    <dbReference type="NCBI Taxonomy" id="1116229"/>
    <lineage>
        <taxon>Eukaryota</taxon>
        <taxon>Fungi</taxon>
        <taxon>Dikarya</taxon>
        <taxon>Ascomycota</taxon>
        <taxon>Pezizomycotina</taxon>
        <taxon>Leotiomycetes</taxon>
        <taxon>Helotiales</taxon>
        <taxon>Helotiaceae</taxon>
        <taxon>Glarea</taxon>
    </lineage>
</organism>
<dbReference type="GO" id="GO:0000324">
    <property type="term" value="C:fungal-type vacuole"/>
    <property type="evidence" value="ECO:0007669"/>
    <property type="project" value="TreeGrafter"/>
</dbReference>
<dbReference type="KEGG" id="glz:GLAREA_11373"/>
<evidence type="ECO:0000256" key="2">
    <source>
        <dbReference type="SAM" id="Phobius"/>
    </source>
</evidence>
<keyword evidence="4" id="KW-0645">Protease</keyword>
<dbReference type="InterPro" id="IPR033121">
    <property type="entry name" value="PEPTIDASE_A1"/>
</dbReference>
<dbReference type="GO" id="GO:0004190">
    <property type="term" value="F:aspartic-type endopeptidase activity"/>
    <property type="evidence" value="ECO:0007669"/>
    <property type="project" value="InterPro"/>
</dbReference>
<comment type="similarity">
    <text evidence="1">Belongs to the peptidase A1 family.</text>
</comment>
<dbReference type="SUPFAM" id="SSF50630">
    <property type="entry name" value="Acid proteases"/>
    <property type="match status" value="1"/>
</dbReference>
<reference evidence="4 5" key="1">
    <citation type="journal article" date="2013" name="BMC Genomics">
        <title>Genomics-driven discovery of the pneumocandin biosynthetic gene cluster in the fungus Glarea lozoyensis.</title>
        <authorList>
            <person name="Chen L."/>
            <person name="Yue Q."/>
            <person name="Zhang X."/>
            <person name="Xiang M."/>
            <person name="Wang C."/>
            <person name="Li S."/>
            <person name="Che Y."/>
            <person name="Ortiz-Lopez F.J."/>
            <person name="Bills G.F."/>
            <person name="Liu X."/>
            <person name="An Z."/>
        </authorList>
    </citation>
    <scope>NUCLEOTIDE SEQUENCE [LARGE SCALE GENOMIC DNA]</scope>
    <source>
        <strain evidence="5">ATCC 20868 / MF5171</strain>
    </source>
</reference>
<dbReference type="InterPro" id="IPR001461">
    <property type="entry name" value="Aspartic_peptidase_A1"/>
</dbReference>
<dbReference type="PANTHER" id="PTHR47966:SF51">
    <property type="entry name" value="BETA-SITE APP-CLEAVING ENZYME, ISOFORM A-RELATED"/>
    <property type="match status" value="1"/>
</dbReference>
<dbReference type="RefSeq" id="XP_008087707.1">
    <property type="nucleotide sequence ID" value="XM_008089516.1"/>
</dbReference>
<accession>S3CEA9</accession>
<evidence type="ECO:0000313" key="4">
    <source>
        <dbReference type="EMBL" id="EPE24792.1"/>
    </source>
</evidence>
<gene>
    <name evidence="4" type="ORF">GLAREA_11373</name>
</gene>